<dbReference type="CDD" id="cd04301">
    <property type="entry name" value="NAT_SF"/>
    <property type="match status" value="1"/>
</dbReference>
<evidence type="ECO:0000259" key="3">
    <source>
        <dbReference type="PROSITE" id="PS51186"/>
    </source>
</evidence>
<reference evidence="5" key="1">
    <citation type="submission" date="2016-10" db="EMBL/GenBank/DDBJ databases">
        <authorList>
            <person name="Varghese N."/>
            <person name="Submissions S."/>
        </authorList>
    </citation>
    <scope>NUCLEOTIDE SEQUENCE [LARGE SCALE GENOMIC DNA]</scope>
    <source>
        <strain evidence="5">DSM 43161</strain>
    </source>
</reference>
<protein>
    <submittedName>
        <fullName evidence="4">Acetyltransferase (GNAT) family protein</fullName>
    </submittedName>
</protein>
<dbReference type="Pfam" id="PF00583">
    <property type="entry name" value="Acetyltransf_1"/>
    <property type="match status" value="1"/>
</dbReference>
<keyword evidence="2" id="KW-0012">Acyltransferase</keyword>
<proteinExistence type="predicted"/>
<feature type="domain" description="N-acetyltransferase" evidence="3">
    <location>
        <begin position="6"/>
        <end position="147"/>
    </location>
</feature>
<dbReference type="OrthoDB" id="70840at2"/>
<dbReference type="InterPro" id="IPR016181">
    <property type="entry name" value="Acyl_CoA_acyltransferase"/>
</dbReference>
<dbReference type="GO" id="GO:0016747">
    <property type="term" value="F:acyltransferase activity, transferring groups other than amino-acyl groups"/>
    <property type="evidence" value="ECO:0007669"/>
    <property type="project" value="InterPro"/>
</dbReference>
<dbReference type="AlphaFoldDB" id="A0A1I5G8X7"/>
<sequence length="155" mass="16360">MEPVIEVTTSGDPALLALVAAQEREVMSRYGVADAGPGLSPDAACLLARLEGRPVGCVALGSLGGGVGEVERMYVDPAARGHRIGRLLLQGVEDLAAARGDRLLRLEAGTEQPEALRLYRGSGWREIPCYGYFRDDPTTVCFEKSVAPTGHVPAG</sequence>
<accession>A0A1I5G8X7</accession>
<dbReference type="Proteomes" id="UP000183642">
    <property type="component" value="Unassembled WGS sequence"/>
</dbReference>
<evidence type="ECO:0000313" key="4">
    <source>
        <dbReference type="EMBL" id="SFO32352.1"/>
    </source>
</evidence>
<dbReference type="RefSeq" id="WP_083427324.1">
    <property type="nucleotide sequence ID" value="NZ_FOWE01000006.1"/>
</dbReference>
<dbReference type="PROSITE" id="PS51186">
    <property type="entry name" value="GNAT"/>
    <property type="match status" value="1"/>
</dbReference>
<dbReference type="Gene3D" id="3.40.630.30">
    <property type="match status" value="1"/>
</dbReference>
<dbReference type="InterPro" id="IPR050832">
    <property type="entry name" value="Bact_Acetyltransf"/>
</dbReference>
<keyword evidence="5" id="KW-1185">Reference proteome</keyword>
<evidence type="ECO:0000256" key="1">
    <source>
        <dbReference type="ARBA" id="ARBA00022679"/>
    </source>
</evidence>
<gene>
    <name evidence="4" type="ORF">SAMN05660359_02655</name>
</gene>
<dbReference type="PANTHER" id="PTHR43877:SF2">
    <property type="entry name" value="AMINOALKYLPHOSPHONATE N-ACETYLTRANSFERASE-RELATED"/>
    <property type="match status" value="1"/>
</dbReference>
<evidence type="ECO:0000313" key="5">
    <source>
        <dbReference type="Proteomes" id="UP000183642"/>
    </source>
</evidence>
<dbReference type="EMBL" id="FOWE01000006">
    <property type="protein sequence ID" value="SFO32352.1"/>
    <property type="molecule type" value="Genomic_DNA"/>
</dbReference>
<keyword evidence="1 4" id="KW-0808">Transferase</keyword>
<dbReference type="InterPro" id="IPR000182">
    <property type="entry name" value="GNAT_dom"/>
</dbReference>
<organism evidence="4 5">
    <name type="scientific">Geodermatophilus obscurus</name>
    <dbReference type="NCBI Taxonomy" id="1861"/>
    <lineage>
        <taxon>Bacteria</taxon>
        <taxon>Bacillati</taxon>
        <taxon>Actinomycetota</taxon>
        <taxon>Actinomycetes</taxon>
        <taxon>Geodermatophilales</taxon>
        <taxon>Geodermatophilaceae</taxon>
        <taxon>Geodermatophilus</taxon>
    </lineage>
</organism>
<dbReference type="PANTHER" id="PTHR43877">
    <property type="entry name" value="AMINOALKYLPHOSPHONATE N-ACETYLTRANSFERASE-RELATED-RELATED"/>
    <property type="match status" value="1"/>
</dbReference>
<evidence type="ECO:0000256" key="2">
    <source>
        <dbReference type="ARBA" id="ARBA00023315"/>
    </source>
</evidence>
<dbReference type="SUPFAM" id="SSF55729">
    <property type="entry name" value="Acyl-CoA N-acyltransferases (Nat)"/>
    <property type="match status" value="1"/>
</dbReference>
<name>A0A1I5G8X7_9ACTN</name>